<dbReference type="OrthoDB" id="9813056at2"/>
<dbReference type="Pfam" id="PF03466">
    <property type="entry name" value="LysR_substrate"/>
    <property type="match status" value="1"/>
</dbReference>
<evidence type="ECO:0000256" key="4">
    <source>
        <dbReference type="ARBA" id="ARBA00023163"/>
    </source>
</evidence>
<dbReference type="GO" id="GO:0003700">
    <property type="term" value="F:DNA-binding transcription factor activity"/>
    <property type="evidence" value="ECO:0007669"/>
    <property type="project" value="InterPro"/>
</dbReference>
<dbReference type="PANTHER" id="PTHR30537:SF5">
    <property type="entry name" value="HTH-TYPE TRANSCRIPTIONAL ACTIVATOR TTDR-RELATED"/>
    <property type="match status" value="1"/>
</dbReference>
<evidence type="ECO:0000259" key="5">
    <source>
        <dbReference type="PROSITE" id="PS50931"/>
    </source>
</evidence>
<dbReference type="Gene3D" id="3.40.190.290">
    <property type="match status" value="1"/>
</dbReference>
<dbReference type="STRING" id="1123755.SAMN05444714_1834"/>
<keyword evidence="3" id="KW-0238">DNA-binding</keyword>
<sequence>MRDCRAKNARTDIEALKIVALVAQQGSFAAAARVLSVDPSSVSRTVASVEAALGLRLFQRSTRSLSVTEEGEVYLSRLVPLLEGLEHAQDDARAVSRHPAGTVRITTSVAFAHTCVVPHLADFTSRYPDISLEILPSDANLDLAANSIDLAIRLAPEPTGDLISAKLMNTRYRVVASPEYLAESAPLSMPTDLQSHNCLRSAMPEFRTRWRFRTMNDDPTEVLVSGNLIIVNALSLRRAALDGLGPALLADWLVKGDIADRTLVDVFPDHDCTATEFDTAAWILYPSRSFLPRKVRVTIDFLRQVLD</sequence>
<dbReference type="EMBL" id="FOZM01000001">
    <property type="protein sequence ID" value="SFS15276.1"/>
    <property type="molecule type" value="Genomic_DNA"/>
</dbReference>
<dbReference type="Pfam" id="PF00126">
    <property type="entry name" value="HTH_1"/>
    <property type="match status" value="1"/>
</dbReference>
<dbReference type="InterPro" id="IPR036390">
    <property type="entry name" value="WH_DNA-bd_sf"/>
</dbReference>
<evidence type="ECO:0000256" key="3">
    <source>
        <dbReference type="ARBA" id="ARBA00023125"/>
    </source>
</evidence>
<keyword evidence="4" id="KW-0804">Transcription</keyword>
<dbReference type="Proteomes" id="UP000198926">
    <property type="component" value="Unassembled WGS sequence"/>
</dbReference>
<feature type="domain" description="HTH lysR-type" evidence="5">
    <location>
        <begin position="11"/>
        <end position="68"/>
    </location>
</feature>
<dbReference type="CDD" id="cd08422">
    <property type="entry name" value="PBP2_CrgA_like"/>
    <property type="match status" value="1"/>
</dbReference>
<dbReference type="InterPro" id="IPR058163">
    <property type="entry name" value="LysR-type_TF_proteobact-type"/>
</dbReference>
<dbReference type="FunFam" id="1.10.10.10:FF:000001">
    <property type="entry name" value="LysR family transcriptional regulator"/>
    <property type="match status" value="1"/>
</dbReference>
<comment type="similarity">
    <text evidence="1">Belongs to the LysR transcriptional regulatory family.</text>
</comment>
<dbReference type="GO" id="GO:0003677">
    <property type="term" value="F:DNA binding"/>
    <property type="evidence" value="ECO:0007669"/>
    <property type="project" value="UniProtKB-KW"/>
</dbReference>
<evidence type="ECO:0000313" key="6">
    <source>
        <dbReference type="EMBL" id="SFS15276.1"/>
    </source>
</evidence>
<dbReference type="SUPFAM" id="SSF53850">
    <property type="entry name" value="Periplasmic binding protein-like II"/>
    <property type="match status" value="1"/>
</dbReference>
<dbReference type="SUPFAM" id="SSF46785">
    <property type="entry name" value="Winged helix' DNA-binding domain"/>
    <property type="match status" value="1"/>
</dbReference>
<evidence type="ECO:0000313" key="7">
    <source>
        <dbReference type="Proteomes" id="UP000198926"/>
    </source>
</evidence>
<gene>
    <name evidence="6" type="ORF">SAMN05444714_1834</name>
</gene>
<evidence type="ECO:0000256" key="2">
    <source>
        <dbReference type="ARBA" id="ARBA00023015"/>
    </source>
</evidence>
<dbReference type="InterPro" id="IPR000847">
    <property type="entry name" value="LysR_HTH_N"/>
</dbReference>
<proteinExistence type="inferred from homology"/>
<dbReference type="InterPro" id="IPR036388">
    <property type="entry name" value="WH-like_DNA-bd_sf"/>
</dbReference>
<protein>
    <submittedName>
        <fullName evidence="6">Transcriptional regulator, LysR family</fullName>
    </submittedName>
</protein>
<dbReference type="AlphaFoldDB" id="A0A1I6MHT3"/>
<dbReference type="PANTHER" id="PTHR30537">
    <property type="entry name" value="HTH-TYPE TRANSCRIPTIONAL REGULATOR"/>
    <property type="match status" value="1"/>
</dbReference>
<reference evidence="6 7" key="1">
    <citation type="submission" date="2016-10" db="EMBL/GenBank/DDBJ databases">
        <authorList>
            <person name="de Groot N.N."/>
        </authorList>
    </citation>
    <scope>NUCLEOTIDE SEQUENCE [LARGE SCALE GENOMIC DNA]</scope>
    <source>
        <strain evidence="6 7">DSM 29433</strain>
    </source>
</reference>
<organism evidence="6 7">
    <name type="scientific">Yoonia litorea</name>
    <dbReference type="NCBI Taxonomy" id="1123755"/>
    <lineage>
        <taxon>Bacteria</taxon>
        <taxon>Pseudomonadati</taxon>
        <taxon>Pseudomonadota</taxon>
        <taxon>Alphaproteobacteria</taxon>
        <taxon>Rhodobacterales</taxon>
        <taxon>Paracoccaceae</taxon>
        <taxon>Yoonia</taxon>
    </lineage>
</organism>
<evidence type="ECO:0000256" key="1">
    <source>
        <dbReference type="ARBA" id="ARBA00009437"/>
    </source>
</evidence>
<dbReference type="RefSeq" id="WP_090206691.1">
    <property type="nucleotide sequence ID" value="NZ_FOZM01000001.1"/>
</dbReference>
<dbReference type="Gene3D" id="1.10.10.10">
    <property type="entry name" value="Winged helix-like DNA-binding domain superfamily/Winged helix DNA-binding domain"/>
    <property type="match status" value="1"/>
</dbReference>
<dbReference type="PROSITE" id="PS50931">
    <property type="entry name" value="HTH_LYSR"/>
    <property type="match status" value="1"/>
</dbReference>
<accession>A0A1I6MHT3</accession>
<dbReference type="InterPro" id="IPR005119">
    <property type="entry name" value="LysR_subst-bd"/>
</dbReference>
<keyword evidence="2" id="KW-0805">Transcription regulation</keyword>
<keyword evidence="7" id="KW-1185">Reference proteome</keyword>
<name>A0A1I6MHT3_9RHOB</name>